<feature type="transmembrane region" description="Helical" evidence="4">
    <location>
        <begin position="61"/>
        <end position="84"/>
    </location>
</feature>
<dbReference type="InterPro" id="IPR000101">
    <property type="entry name" value="GGT_peptidase"/>
</dbReference>
<dbReference type="Gene3D" id="1.10.246.130">
    <property type="match status" value="1"/>
</dbReference>
<dbReference type="Gene3D" id="3.60.20.40">
    <property type="match status" value="1"/>
</dbReference>
<dbReference type="SUPFAM" id="SSF56235">
    <property type="entry name" value="N-terminal nucleophile aminohydrolases (Ntn hydrolases)"/>
    <property type="match status" value="1"/>
</dbReference>
<keyword evidence="1" id="KW-0800">Toxin</keyword>
<organism evidence="5 6">
    <name type="scientific">Phaedon cochleariae</name>
    <name type="common">Mustard beetle</name>
    <dbReference type="NCBI Taxonomy" id="80249"/>
    <lineage>
        <taxon>Eukaryota</taxon>
        <taxon>Metazoa</taxon>
        <taxon>Ecdysozoa</taxon>
        <taxon>Arthropoda</taxon>
        <taxon>Hexapoda</taxon>
        <taxon>Insecta</taxon>
        <taxon>Pterygota</taxon>
        <taxon>Neoptera</taxon>
        <taxon>Endopterygota</taxon>
        <taxon>Coleoptera</taxon>
        <taxon>Polyphaga</taxon>
        <taxon>Cucujiformia</taxon>
        <taxon>Chrysomeloidea</taxon>
        <taxon>Chrysomelidae</taxon>
        <taxon>Chrysomelinae</taxon>
        <taxon>Chrysomelini</taxon>
        <taxon>Phaedon</taxon>
    </lineage>
</organism>
<dbReference type="GO" id="GO:0036374">
    <property type="term" value="F:glutathione hydrolase activity"/>
    <property type="evidence" value="ECO:0007669"/>
    <property type="project" value="InterPro"/>
</dbReference>
<evidence type="ECO:0000256" key="4">
    <source>
        <dbReference type="SAM" id="Phobius"/>
    </source>
</evidence>
<feature type="transmembrane region" description="Helical" evidence="4">
    <location>
        <begin position="21"/>
        <end position="40"/>
    </location>
</feature>
<dbReference type="Pfam" id="PF01019">
    <property type="entry name" value="G_glu_transpept"/>
    <property type="match status" value="1"/>
</dbReference>
<keyword evidence="6" id="KW-1185">Reference proteome</keyword>
<keyword evidence="1" id="KW-1199">Hemostasis impairing toxin</keyword>
<sequence length="626" mass="69120">MLSSVESQINHNTQFVLRVDFFVLSYYTYNCLCIFDLDILHLDESRMTLISYLRHKNVIKIVSIAALLSSLIIAAVMVSIVLLVPRRNITKGVVVSNALGCAKVGTEIMEGGGNAIDAAIATMLCEGVMMPSTMGLGGGFIMTGYNKTTGEVWSLNARETAPAASSKDMFHGDSNLSLAGGLSVAVPGELKGYWWAFQKFGGGVPWKDLFQPTIRMCINGIYVSEFLANVLEEHKEDLYLDPVLREMFFDPSTNETYKEGDSYINHRLARTLQIVAEEGGDTLHNGSLTRAFVKDIQDHNGIITVEDMKNYRPQWQTPLQASLSGKAQLYTSPLPSSGIILTFIMNLLDQFLDMKDPFSIKNYQRIVESLKFGYARRTQLGDRGFEDVDDLIVNLTSKIYAQKMREMISDDWTSQNASYYGADSVMPEDHGTAHISVLSPNGDAVSVTSTINYIFGAKFVSGSTGILLNNQMDDFSSPNITNVFGIPPSPTNYIKPGKRPMSSTCPSIILDENKDVLMIIGGAGGSRITSSVAQVILNHLWYGRDIKSAMNSKRLHHQLFPMEVGLEEKYLEEDTYVADGLRKIGHKVSFARANGFAAVTAISRYNEESVTGVFDSRRLGSVSYVN</sequence>
<feature type="active site" description="Nucleophile" evidence="2">
    <location>
        <position position="432"/>
    </location>
</feature>
<evidence type="ECO:0000313" key="6">
    <source>
        <dbReference type="Proteomes" id="UP001153737"/>
    </source>
</evidence>
<keyword evidence="4" id="KW-0812">Transmembrane</keyword>
<dbReference type="InterPro" id="IPR043138">
    <property type="entry name" value="GGT_lsub"/>
</dbReference>
<evidence type="ECO:0000313" key="5">
    <source>
        <dbReference type="EMBL" id="CAH1117469.1"/>
    </source>
</evidence>
<feature type="binding site" evidence="3">
    <location>
        <begin position="502"/>
        <end position="503"/>
    </location>
    <ligand>
        <name>L-glutamate</name>
        <dbReference type="ChEBI" id="CHEBI:29985"/>
    </ligand>
</feature>
<accession>A0A9P0DDU1</accession>
<proteinExistence type="predicted"/>
<feature type="binding site" evidence="3">
    <location>
        <position position="525"/>
    </location>
    <ligand>
        <name>L-glutamate</name>
        <dbReference type="ChEBI" id="CHEBI:29985"/>
    </ligand>
</feature>
<dbReference type="InterPro" id="IPR043137">
    <property type="entry name" value="GGT_ssub_C"/>
</dbReference>
<dbReference type="FunFam" id="1.10.246.130:FF:000001">
    <property type="entry name" value="Gamma-glutamyltransferase 5 isoform 1"/>
    <property type="match status" value="1"/>
</dbReference>
<reference evidence="5" key="1">
    <citation type="submission" date="2022-01" db="EMBL/GenBank/DDBJ databases">
        <authorList>
            <person name="King R."/>
        </authorList>
    </citation>
    <scope>NUCLEOTIDE SEQUENCE</scope>
</reference>
<keyword evidence="4" id="KW-1133">Transmembrane helix</keyword>
<feature type="binding site" evidence="3">
    <location>
        <position position="474"/>
    </location>
    <ligand>
        <name>L-glutamate</name>
        <dbReference type="ChEBI" id="CHEBI:29985"/>
    </ligand>
</feature>
<feature type="binding site" evidence="3">
    <location>
        <position position="158"/>
    </location>
    <ligand>
        <name>L-glutamate</name>
        <dbReference type="ChEBI" id="CHEBI:29985"/>
    </ligand>
</feature>
<dbReference type="OrthoDB" id="1081007at2759"/>
<dbReference type="Proteomes" id="UP001153737">
    <property type="component" value="Chromosome 10"/>
</dbReference>
<gene>
    <name evidence="5" type="ORF">PHAECO_LOCUS2128</name>
</gene>
<evidence type="ECO:0000256" key="2">
    <source>
        <dbReference type="PIRSR" id="PIRSR600101-1"/>
    </source>
</evidence>
<keyword evidence="4" id="KW-0472">Membrane</keyword>
<dbReference type="FunFam" id="3.60.20.40:FF:000001">
    <property type="entry name" value="Gamma-glutamyltranspeptidase 1"/>
    <property type="match status" value="1"/>
</dbReference>
<keyword evidence="1" id="KW-1202">Platelet aggregation activating toxin</keyword>
<dbReference type="AlphaFoldDB" id="A0A9P0DDU1"/>
<dbReference type="PANTHER" id="PTHR11686">
    <property type="entry name" value="GAMMA GLUTAMYL TRANSPEPTIDASE"/>
    <property type="match status" value="1"/>
</dbReference>
<dbReference type="GO" id="GO:0006751">
    <property type="term" value="P:glutathione catabolic process"/>
    <property type="evidence" value="ECO:0007669"/>
    <property type="project" value="InterPro"/>
</dbReference>
<reference evidence="5" key="2">
    <citation type="submission" date="2022-10" db="EMBL/GenBank/DDBJ databases">
        <authorList>
            <consortium name="ENA_rothamsted_submissions"/>
            <consortium name="culmorum"/>
            <person name="King R."/>
        </authorList>
    </citation>
    <scope>NUCLEOTIDE SEQUENCE</scope>
</reference>
<dbReference type="GO" id="GO:0005886">
    <property type="term" value="C:plasma membrane"/>
    <property type="evidence" value="ECO:0007669"/>
    <property type="project" value="TreeGrafter"/>
</dbReference>
<evidence type="ECO:0000256" key="1">
    <source>
        <dbReference type="ARBA" id="ARBA00084097"/>
    </source>
</evidence>
<dbReference type="NCBIfam" id="TIGR00066">
    <property type="entry name" value="g_glut_trans"/>
    <property type="match status" value="1"/>
</dbReference>
<dbReference type="PANTHER" id="PTHR11686:SF72">
    <property type="entry name" value="GAMMA-GLUTAMYL TRANSPEPTIDASE, ISOFORM A"/>
    <property type="match status" value="1"/>
</dbReference>
<dbReference type="InterPro" id="IPR029055">
    <property type="entry name" value="Ntn_hydrolases_N"/>
</dbReference>
<dbReference type="PRINTS" id="PR01210">
    <property type="entry name" value="GGTRANSPTASE"/>
</dbReference>
<evidence type="ECO:0000256" key="3">
    <source>
        <dbReference type="PIRSR" id="PIRSR600101-2"/>
    </source>
</evidence>
<name>A0A9P0DDU1_PHACE</name>
<dbReference type="EMBL" id="OU896716">
    <property type="protein sequence ID" value="CAH1117469.1"/>
    <property type="molecule type" value="Genomic_DNA"/>
</dbReference>
<feature type="binding site" evidence="3">
    <location>
        <begin position="450"/>
        <end position="452"/>
    </location>
    <ligand>
        <name>L-glutamate</name>
        <dbReference type="ChEBI" id="CHEBI:29985"/>
    </ligand>
</feature>
<protein>
    <submittedName>
        <fullName evidence="5">Uncharacterized protein</fullName>
    </submittedName>
</protein>